<organism evidence="1 2">
    <name type="scientific">Caerostris darwini</name>
    <dbReference type="NCBI Taxonomy" id="1538125"/>
    <lineage>
        <taxon>Eukaryota</taxon>
        <taxon>Metazoa</taxon>
        <taxon>Ecdysozoa</taxon>
        <taxon>Arthropoda</taxon>
        <taxon>Chelicerata</taxon>
        <taxon>Arachnida</taxon>
        <taxon>Araneae</taxon>
        <taxon>Araneomorphae</taxon>
        <taxon>Entelegynae</taxon>
        <taxon>Araneoidea</taxon>
        <taxon>Araneidae</taxon>
        <taxon>Caerostris</taxon>
    </lineage>
</organism>
<evidence type="ECO:0000313" key="2">
    <source>
        <dbReference type="Proteomes" id="UP001054837"/>
    </source>
</evidence>
<gene>
    <name evidence="1" type="ORF">CDAR_511051</name>
</gene>
<proteinExistence type="predicted"/>
<sequence length="84" mass="9783">MWVAPRKSSPKTPVKHYFSQFQASRAQLQPRLRGGRFVSGHLEDTPTPDYGMRIFRLPPTRAYVINVNNHRQQLFHASCCHHLL</sequence>
<keyword evidence="2" id="KW-1185">Reference proteome</keyword>
<dbReference type="AlphaFoldDB" id="A0AAV4S232"/>
<evidence type="ECO:0000313" key="1">
    <source>
        <dbReference type="EMBL" id="GIY28243.1"/>
    </source>
</evidence>
<reference evidence="1 2" key="1">
    <citation type="submission" date="2021-06" db="EMBL/GenBank/DDBJ databases">
        <title>Caerostris darwini draft genome.</title>
        <authorList>
            <person name="Kono N."/>
            <person name="Arakawa K."/>
        </authorList>
    </citation>
    <scope>NUCLEOTIDE SEQUENCE [LARGE SCALE GENOMIC DNA]</scope>
</reference>
<protein>
    <submittedName>
        <fullName evidence="1">Uncharacterized protein</fullName>
    </submittedName>
</protein>
<dbReference type="Proteomes" id="UP001054837">
    <property type="component" value="Unassembled WGS sequence"/>
</dbReference>
<accession>A0AAV4S232</accession>
<comment type="caution">
    <text evidence="1">The sequence shown here is derived from an EMBL/GenBank/DDBJ whole genome shotgun (WGS) entry which is preliminary data.</text>
</comment>
<name>A0AAV4S232_9ARAC</name>
<dbReference type="EMBL" id="BPLQ01007158">
    <property type="protein sequence ID" value="GIY28243.1"/>
    <property type="molecule type" value="Genomic_DNA"/>
</dbReference>